<dbReference type="STRING" id="2094558.A0A314ZVY2"/>
<dbReference type="InterPro" id="IPR042197">
    <property type="entry name" value="Apaf_helical"/>
</dbReference>
<dbReference type="InterPro" id="IPR050905">
    <property type="entry name" value="Plant_NBS-LRR"/>
</dbReference>
<dbReference type="GO" id="GO:0006952">
    <property type="term" value="P:defense response"/>
    <property type="evidence" value="ECO:0007669"/>
    <property type="project" value="UniProtKB-KW"/>
</dbReference>
<keyword evidence="1" id="KW-0547">Nucleotide-binding</keyword>
<keyword evidence="4" id="KW-1185">Reference proteome</keyword>
<dbReference type="InterPro" id="IPR032675">
    <property type="entry name" value="LRR_dom_sf"/>
</dbReference>
<dbReference type="Gene3D" id="3.80.10.10">
    <property type="entry name" value="Ribonuclease Inhibitor"/>
    <property type="match status" value="1"/>
</dbReference>
<dbReference type="SUPFAM" id="SSF52058">
    <property type="entry name" value="L domain-like"/>
    <property type="match status" value="1"/>
</dbReference>
<evidence type="ECO:0000313" key="4">
    <source>
        <dbReference type="Proteomes" id="UP000250321"/>
    </source>
</evidence>
<name>A0A314ZVY2_PRUYE</name>
<sequence length="267" mass="30300">MKKKHGNFSGANVGESLNNNNPHLLHVAKLIADECKGLPIAITTIGKTLLSIDKNEWDTVCDQLKNSLLEIIPKMEHKDYDVPIEYLVRYGLGRAIFENINMVENARKIVHLFVGQLKRRWRMARSTKRKNQEHCSAISLIDVKLDEDIIDGLECPKLELLQLKNSSCSEYSNHFKRLKELKVLAFLGMDMSSYLASKRSLALGEPKYLYTLCLEDCKLGDISHVIGGLENLEILSFARSQINKLPIEIGLLHRLRMLDATDCKGLK</sequence>
<dbReference type="EMBL" id="PJQY01000020">
    <property type="protein sequence ID" value="PQQ21111.1"/>
    <property type="molecule type" value="Genomic_DNA"/>
</dbReference>
<dbReference type="InterPro" id="IPR027417">
    <property type="entry name" value="P-loop_NTPase"/>
</dbReference>
<dbReference type="OrthoDB" id="1193566at2759"/>
<dbReference type="AlphaFoldDB" id="A0A314ZVY2"/>
<evidence type="ECO:0000256" key="1">
    <source>
        <dbReference type="ARBA" id="ARBA00022741"/>
    </source>
</evidence>
<keyword evidence="2" id="KW-0611">Plant defense</keyword>
<dbReference type="PRINTS" id="PR00364">
    <property type="entry name" value="DISEASERSIST"/>
</dbReference>
<proteinExistence type="predicted"/>
<dbReference type="GO" id="GO:0043531">
    <property type="term" value="F:ADP binding"/>
    <property type="evidence" value="ECO:0007669"/>
    <property type="project" value="InterPro"/>
</dbReference>
<dbReference type="PANTHER" id="PTHR33463">
    <property type="entry name" value="NB-ARC DOMAIN-CONTAINING PROTEIN-RELATED"/>
    <property type="match status" value="1"/>
</dbReference>
<dbReference type="PANTHER" id="PTHR33463:SF203">
    <property type="entry name" value="AAA+ ATPASE DOMAIN-CONTAINING PROTEIN"/>
    <property type="match status" value="1"/>
</dbReference>
<evidence type="ECO:0000256" key="2">
    <source>
        <dbReference type="ARBA" id="ARBA00022821"/>
    </source>
</evidence>
<accession>A0A314ZVY2</accession>
<reference evidence="3 4" key="1">
    <citation type="submission" date="2018-02" db="EMBL/GenBank/DDBJ databases">
        <title>Draft genome of wild Prunus yedoensis var. nudiflora.</title>
        <authorList>
            <person name="Baek S."/>
            <person name="Kim J.-H."/>
            <person name="Choi K."/>
            <person name="Kim G.-B."/>
            <person name="Cho A."/>
            <person name="Jang H."/>
            <person name="Shin C.-H."/>
            <person name="Yu H.-J."/>
            <person name="Mun J.-H."/>
        </authorList>
    </citation>
    <scope>NUCLEOTIDE SEQUENCE [LARGE SCALE GENOMIC DNA]</scope>
    <source>
        <strain evidence="4">cv. Jeju island</strain>
        <tissue evidence="3">Leaf</tissue>
    </source>
</reference>
<organism evidence="3 4">
    <name type="scientific">Prunus yedoensis var. nudiflora</name>
    <dbReference type="NCBI Taxonomy" id="2094558"/>
    <lineage>
        <taxon>Eukaryota</taxon>
        <taxon>Viridiplantae</taxon>
        <taxon>Streptophyta</taxon>
        <taxon>Embryophyta</taxon>
        <taxon>Tracheophyta</taxon>
        <taxon>Spermatophyta</taxon>
        <taxon>Magnoliopsida</taxon>
        <taxon>eudicotyledons</taxon>
        <taxon>Gunneridae</taxon>
        <taxon>Pentapetalae</taxon>
        <taxon>rosids</taxon>
        <taxon>fabids</taxon>
        <taxon>Rosales</taxon>
        <taxon>Rosaceae</taxon>
        <taxon>Amygdaloideae</taxon>
        <taxon>Amygdaleae</taxon>
        <taxon>Prunus</taxon>
    </lineage>
</organism>
<dbReference type="SUPFAM" id="SSF52540">
    <property type="entry name" value="P-loop containing nucleoside triphosphate hydrolases"/>
    <property type="match status" value="1"/>
</dbReference>
<dbReference type="Proteomes" id="UP000250321">
    <property type="component" value="Unassembled WGS sequence"/>
</dbReference>
<gene>
    <name evidence="3" type="ORF">Pyn_21022</name>
</gene>
<protein>
    <submittedName>
        <fullName evidence="3">Putative disease resistance protein</fullName>
    </submittedName>
</protein>
<evidence type="ECO:0000313" key="3">
    <source>
        <dbReference type="EMBL" id="PQQ21111.1"/>
    </source>
</evidence>
<dbReference type="GO" id="GO:0005524">
    <property type="term" value="F:ATP binding"/>
    <property type="evidence" value="ECO:0007669"/>
    <property type="project" value="UniProtKB-KW"/>
</dbReference>
<dbReference type="Gene3D" id="1.10.8.430">
    <property type="entry name" value="Helical domain of apoptotic protease-activating factors"/>
    <property type="match status" value="1"/>
</dbReference>
<comment type="caution">
    <text evidence="3">The sequence shown here is derived from an EMBL/GenBank/DDBJ whole genome shotgun (WGS) entry which is preliminary data.</text>
</comment>